<evidence type="ECO:0000313" key="4">
    <source>
        <dbReference type="Proteomes" id="UP000245533"/>
    </source>
</evidence>
<evidence type="ECO:0000256" key="1">
    <source>
        <dbReference type="SAM" id="SignalP"/>
    </source>
</evidence>
<feature type="signal peptide" evidence="1">
    <location>
        <begin position="1"/>
        <end position="22"/>
    </location>
</feature>
<dbReference type="Proteomes" id="UP000245533">
    <property type="component" value="Unassembled WGS sequence"/>
</dbReference>
<dbReference type="InterPro" id="IPR012338">
    <property type="entry name" value="Beta-lactam/transpept-like"/>
</dbReference>
<name>A0A316TT57_9BACT</name>
<dbReference type="InterPro" id="IPR001466">
    <property type="entry name" value="Beta-lactam-related"/>
</dbReference>
<dbReference type="Gene3D" id="3.40.710.10">
    <property type="entry name" value="DD-peptidase/beta-lactamase superfamily"/>
    <property type="match status" value="1"/>
</dbReference>
<dbReference type="EMBL" id="QGGB01000010">
    <property type="protein sequence ID" value="PWN05464.1"/>
    <property type="molecule type" value="Genomic_DNA"/>
</dbReference>
<dbReference type="SUPFAM" id="SSF56601">
    <property type="entry name" value="beta-lactamase/transpeptidase-like"/>
    <property type="match status" value="1"/>
</dbReference>
<proteinExistence type="predicted"/>
<feature type="domain" description="Beta-lactamase-related" evidence="2">
    <location>
        <begin position="47"/>
        <end position="371"/>
    </location>
</feature>
<keyword evidence="4" id="KW-1185">Reference proteome</keyword>
<comment type="caution">
    <text evidence="3">The sequence shown here is derived from an EMBL/GenBank/DDBJ whole genome shotgun (WGS) entry which is preliminary data.</text>
</comment>
<dbReference type="PANTHER" id="PTHR46825:SF9">
    <property type="entry name" value="BETA-LACTAMASE-RELATED DOMAIN-CONTAINING PROTEIN"/>
    <property type="match status" value="1"/>
</dbReference>
<reference evidence="3 4" key="1">
    <citation type="submission" date="2018-05" db="EMBL/GenBank/DDBJ databases">
        <title>Rhodohalobacter halophilus gen. nov., sp. nov., a moderately halophilic member of the family Balneolaceae.</title>
        <authorList>
            <person name="Liu Z.-W."/>
        </authorList>
    </citation>
    <scope>NUCLEOTIDE SEQUENCE [LARGE SCALE GENOMIC DNA]</scope>
    <source>
        <strain evidence="3 4">8A47</strain>
    </source>
</reference>
<sequence length="485" mass="54945">MIYRILGLLLVCMLGMSGLSFGQDSEEEETKTDYTEAVILVNVWLDAMQKYDELPGVSAIALQDQEVIWKGAYGMANPDTGLEMSPNTICSICSISKLFTSIAIMNLYEDGELRLDDEIQDLLPEYDLPQQYELSGPITIRKLLTHSSGLPRENAWSHWTDPDLEFPTKEEILERLEEQQTLYPSSTYFQYSNLAMALLGYVVEEVSGQSFEDYVNTLILNPLDMEDTRPDMPEDLWGDQLAVGHSSETMEGVQERLPMFEPNGVTPAAGFSSTVEDLADFAAWQFRLYDAEEEEILHPATIKNMHNIHWMDSDFGTSWGLGFSVYKGPDDQKWVGHGGHCPGYKTTLMMNPETKMAYSVMINSSNPNPSKYARGIHSILSKAKSIEPAEEEMAEELAEYAGYYQGQVMRSTSYVGTWGDKLVRMGLPADNPGGFNTYRRVDKDHFVRIRDNGEDGESMRFIRNDDGEIVQMKYYDNYISNRVEL</sequence>
<dbReference type="RefSeq" id="WP_109648019.1">
    <property type="nucleotide sequence ID" value="NZ_QGGB01000010.1"/>
</dbReference>
<dbReference type="Pfam" id="PF00144">
    <property type="entry name" value="Beta-lactamase"/>
    <property type="match status" value="1"/>
</dbReference>
<organism evidence="3 4">
    <name type="scientific">Rhodohalobacter mucosus</name>
    <dbReference type="NCBI Taxonomy" id="2079485"/>
    <lineage>
        <taxon>Bacteria</taxon>
        <taxon>Pseudomonadati</taxon>
        <taxon>Balneolota</taxon>
        <taxon>Balneolia</taxon>
        <taxon>Balneolales</taxon>
        <taxon>Balneolaceae</taxon>
        <taxon>Rhodohalobacter</taxon>
    </lineage>
</organism>
<protein>
    <recommendedName>
        <fullName evidence="2">Beta-lactamase-related domain-containing protein</fullName>
    </recommendedName>
</protein>
<dbReference type="InterPro" id="IPR050491">
    <property type="entry name" value="AmpC-like"/>
</dbReference>
<dbReference type="OrthoDB" id="9797709at2"/>
<gene>
    <name evidence="3" type="ORF">DDZ15_15480</name>
</gene>
<evidence type="ECO:0000259" key="2">
    <source>
        <dbReference type="Pfam" id="PF00144"/>
    </source>
</evidence>
<accession>A0A316TT57</accession>
<evidence type="ECO:0000313" key="3">
    <source>
        <dbReference type="EMBL" id="PWN05464.1"/>
    </source>
</evidence>
<keyword evidence="1" id="KW-0732">Signal</keyword>
<dbReference type="PANTHER" id="PTHR46825">
    <property type="entry name" value="D-ALANYL-D-ALANINE-CARBOXYPEPTIDASE/ENDOPEPTIDASE AMPH"/>
    <property type="match status" value="1"/>
</dbReference>
<dbReference type="AlphaFoldDB" id="A0A316TT57"/>
<feature type="chain" id="PRO_5016366904" description="Beta-lactamase-related domain-containing protein" evidence="1">
    <location>
        <begin position="23"/>
        <end position="485"/>
    </location>
</feature>